<protein>
    <submittedName>
        <fullName evidence="2">Uncharacterized protein</fullName>
    </submittedName>
</protein>
<evidence type="ECO:0000313" key="3">
    <source>
        <dbReference type="Proteomes" id="UP000276133"/>
    </source>
</evidence>
<accession>A0A3M7Q348</accession>
<keyword evidence="3" id="KW-1185">Reference proteome</keyword>
<dbReference type="AlphaFoldDB" id="A0A3M7Q348"/>
<sequence>MPRCLLWGFLSKHAVLATVLNALARLVLPLSTWPRTPILKFRVDMEFEIQYLLNANSLGKLDLGFELNQADFKYRTLAHRRSNFSRLRQDPFLNKRMREKNLKKLVLLLIIIFETTACVYIVYIKLDRY</sequence>
<evidence type="ECO:0000313" key="2">
    <source>
        <dbReference type="EMBL" id="RNA05612.1"/>
    </source>
</evidence>
<organism evidence="2 3">
    <name type="scientific">Brachionus plicatilis</name>
    <name type="common">Marine rotifer</name>
    <name type="synonym">Brachionus muelleri</name>
    <dbReference type="NCBI Taxonomy" id="10195"/>
    <lineage>
        <taxon>Eukaryota</taxon>
        <taxon>Metazoa</taxon>
        <taxon>Spiralia</taxon>
        <taxon>Gnathifera</taxon>
        <taxon>Rotifera</taxon>
        <taxon>Eurotatoria</taxon>
        <taxon>Monogononta</taxon>
        <taxon>Pseudotrocha</taxon>
        <taxon>Ploima</taxon>
        <taxon>Brachionidae</taxon>
        <taxon>Brachionus</taxon>
    </lineage>
</organism>
<evidence type="ECO:0000256" key="1">
    <source>
        <dbReference type="SAM" id="Phobius"/>
    </source>
</evidence>
<name>A0A3M7Q348_BRAPC</name>
<proteinExistence type="predicted"/>
<comment type="caution">
    <text evidence="2">The sequence shown here is derived from an EMBL/GenBank/DDBJ whole genome shotgun (WGS) entry which is preliminary data.</text>
</comment>
<dbReference type="EMBL" id="REGN01007659">
    <property type="protein sequence ID" value="RNA05612.1"/>
    <property type="molecule type" value="Genomic_DNA"/>
</dbReference>
<feature type="transmembrane region" description="Helical" evidence="1">
    <location>
        <begin position="105"/>
        <end position="124"/>
    </location>
</feature>
<reference evidence="2 3" key="1">
    <citation type="journal article" date="2018" name="Sci. Rep.">
        <title>Genomic signatures of local adaptation to the degree of environmental predictability in rotifers.</title>
        <authorList>
            <person name="Franch-Gras L."/>
            <person name="Hahn C."/>
            <person name="Garcia-Roger E.M."/>
            <person name="Carmona M.J."/>
            <person name="Serra M."/>
            <person name="Gomez A."/>
        </authorList>
    </citation>
    <scope>NUCLEOTIDE SEQUENCE [LARGE SCALE GENOMIC DNA]</scope>
    <source>
        <strain evidence="2">HYR1</strain>
    </source>
</reference>
<dbReference type="Proteomes" id="UP000276133">
    <property type="component" value="Unassembled WGS sequence"/>
</dbReference>
<keyword evidence="1" id="KW-1133">Transmembrane helix</keyword>
<gene>
    <name evidence="2" type="ORF">BpHYR1_034899</name>
</gene>
<keyword evidence="1" id="KW-0812">Transmembrane</keyword>
<keyword evidence="1" id="KW-0472">Membrane</keyword>